<protein>
    <submittedName>
        <fullName evidence="2">Uncharacterized protein</fullName>
    </submittedName>
</protein>
<dbReference type="EMBL" id="SOSA01000094">
    <property type="protein sequence ID" value="THC96890.1"/>
    <property type="molecule type" value="Genomic_DNA"/>
</dbReference>
<evidence type="ECO:0000313" key="2">
    <source>
        <dbReference type="EMBL" id="THC96890.1"/>
    </source>
</evidence>
<name>A0A4S3JN78_9EURO</name>
<evidence type="ECO:0000313" key="3">
    <source>
        <dbReference type="Proteomes" id="UP000308092"/>
    </source>
</evidence>
<evidence type="ECO:0000256" key="1">
    <source>
        <dbReference type="SAM" id="MobiDB-lite"/>
    </source>
</evidence>
<reference evidence="2 3" key="1">
    <citation type="submission" date="2019-03" db="EMBL/GenBank/DDBJ databases">
        <title>The genome sequence of a newly discovered highly antifungal drug resistant Aspergillus species, Aspergillus tanneri NIH 1004.</title>
        <authorList>
            <person name="Mounaud S."/>
            <person name="Singh I."/>
            <person name="Joardar V."/>
            <person name="Pakala S."/>
            <person name="Pakala S."/>
            <person name="Venepally P."/>
            <person name="Hoover J."/>
            <person name="Nierman W."/>
            <person name="Chung J."/>
            <person name="Losada L."/>
        </authorList>
    </citation>
    <scope>NUCLEOTIDE SEQUENCE [LARGE SCALE GENOMIC DNA]</scope>
    <source>
        <strain evidence="2 3">NIH1004</strain>
    </source>
</reference>
<gene>
    <name evidence="2" type="ORF">EYZ11_003607</name>
</gene>
<feature type="compositionally biased region" description="Polar residues" evidence="1">
    <location>
        <begin position="30"/>
        <end position="43"/>
    </location>
</feature>
<keyword evidence="3" id="KW-1185">Reference proteome</keyword>
<dbReference type="VEuPathDB" id="FungiDB:EYZ11_003607"/>
<dbReference type="AlphaFoldDB" id="A0A4S3JN78"/>
<feature type="region of interest" description="Disordered" evidence="1">
    <location>
        <begin position="1"/>
        <end position="43"/>
    </location>
</feature>
<feature type="compositionally biased region" description="Basic and acidic residues" evidence="1">
    <location>
        <begin position="1"/>
        <end position="17"/>
    </location>
</feature>
<dbReference type="Proteomes" id="UP000308092">
    <property type="component" value="Unassembled WGS sequence"/>
</dbReference>
<comment type="caution">
    <text evidence="2">The sequence shown here is derived from an EMBL/GenBank/DDBJ whole genome shotgun (WGS) entry which is preliminary data.</text>
</comment>
<sequence length="115" mass="13067">MDVVRHDHQSRNSKPEECQPPLMRRRYATQPLTKATDPASSGHSHILGRAILTIETHGSETSYFFTFMPNASNEANTMLLQSSFDYKPGHSGGFHPRAELKILEDLEEGDLRKYH</sequence>
<organism evidence="2 3">
    <name type="scientific">Aspergillus tanneri</name>
    <dbReference type="NCBI Taxonomy" id="1220188"/>
    <lineage>
        <taxon>Eukaryota</taxon>
        <taxon>Fungi</taxon>
        <taxon>Dikarya</taxon>
        <taxon>Ascomycota</taxon>
        <taxon>Pezizomycotina</taxon>
        <taxon>Eurotiomycetes</taxon>
        <taxon>Eurotiomycetidae</taxon>
        <taxon>Eurotiales</taxon>
        <taxon>Aspergillaceae</taxon>
        <taxon>Aspergillus</taxon>
        <taxon>Aspergillus subgen. Circumdati</taxon>
    </lineage>
</organism>
<accession>A0A4S3JN78</accession>
<proteinExistence type="predicted"/>